<gene>
    <name evidence="2" type="ORF">D9756_010928</name>
</gene>
<feature type="region of interest" description="Disordered" evidence="1">
    <location>
        <begin position="1"/>
        <end position="50"/>
    </location>
</feature>
<protein>
    <submittedName>
        <fullName evidence="2">Uncharacterized protein</fullName>
    </submittedName>
</protein>
<reference evidence="2 3" key="1">
    <citation type="journal article" date="2020" name="ISME J.">
        <title>Uncovering the hidden diversity of litter-decomposition mechanisms in mushroom-forming fungi.</title>
        <authorList>
            <person name="Floudas D."/>
            <person name="Bentzer J."/>
            <person name="Ahren D."/>
            <person name="Johansson T."/>
            <person name="Persson P."/>
            <person name="Tunlid A."/>
        </authorList>
    </citation>
    <scope>NUCLEOTIDE SEQUENCE [LARGE SCALE GENOMIC DNA]</scope>
    <source>
        <strain evidence="2 3">CBS 146.42</strain>
    </source>
</reference>
<sequence>MAKKLKRSATSKSKYKSNADSTTSTVPTINSRDPSIKLSSCVEKSGSSPSLLRPKRVVLTRSHSNLQARVPVNAQTCKHLKTSTRSYHHEEIASKGKVIVKAANEEDAERDVVPKLLLANT</sequence>
<feature type="compositionally biased region" description="Basic residues" evidence="1">
    <location>
        <begin position="1"/>
        <end position="15"/>
    </location>
</feature>
<keyword evidence="3" id="KW-1185">Reference proteome</keyword>
<proteinExistence type="predicted"/>
<dbReference type="AlphaFoldDB" id="A0A8H5CQF2"/>
<name>A0A8H5CQF2_9AGAR</name>
<comment type="caution">
    <text evidence="2">The sequence shown here is derived from an EMBL/GenBank/DDBJ whole genome shotgun (WGS) entry which is preliminary data.</text>
</comment>
<evidence type="ECO:0000313" key="2">
    <source>
        <dbReference type="EMBL" id="KAF5345980.1"/>
    </source>
</evidence>
<evidence type="ECO:0000256" key="1">
    <source>
        <dbReference type="SAM" id="MobiDB-lite"/>
    </source>
</evidence>
<dbReference type="Proteomes" id="UP000559027">
    <property type="component" value="Unassembled WGS sequence"/>
</dbReference>
<evidence type="ECO:0000313" key="3">
    <source>
        <dbReference type="Proteomes" id="UP000559027"/>
    </source>
</evidence>
<organism evidence="2 3">
    <name type="scientific">Leucocoprinus leucothites</name>
    <dbReference type="NCBI Taxonomy" id="201217"/>
    <lineage>
        <taxon>Eukaryota</taxon>
        <taxon>Fungi</taxon>
        <taxon>Dikarya</taxon>
        <taxon>Basidiomycota</taxon>
        <taxon>Agaricomycotina</taxon>
        <taxon>Agaricomycetes</taxon>
        <taxon>Agaricomycetidae</taxon>
        <taxon>Agaricales</taxon>
        <taxon>Agaricineae</taxon>
        <taxon>Agaricaceae</taxon>
        <taxon>Leucocoprinus</taxon>
    </lineage>
</organism>
<dbReference type="EMBL" id="JAACJO010000037">
    <property type="protein sequence ID" value="KAF5345980.1"/>
    <property type="molecule type" value="Genomic_DNA"/>
</dbReference>
<accession>A0A8H5CQF2</accession>
<feature type="compositionally biased region" description="Polar residues" evidence="1">
    <location>
        <begin position="16"/>
        <end position="33"/>
    </location>
</feature>